<accession>A0A1Y1KWV3</accession>
<dbReference type="EMBL" id="GEZM01075266">
    <property type="protein sequence ID" value="JAV64165.1"/>
    <property type="molecule type" value="Transcribed_RNA"/>
</dbReference>
<sequence length="108" mass="11502">MISVVIVTCHLKTIVIKSHSFAMLLVSKRMIEDCVTSSIILLTASGLSGGCGFVNSAMSCGEISTDMILFSTVIQCKASATPSRLILAPCLQKHQHKSESHSFVDCGV</sequence>
<name>A0A1Y1KWV3_PHOPY</name>
<protein>
    <submittedName>
        <fullName evidence="1">Uncharacterized protein</fullName>
    </submittedName>
</protein>
<organism evidence="1">
    <name type="scientific">Photinus pyralis</name>
    <name type="common">Common eastern firefly</name>
    <name type="synonym">Lampyris pyralis</name>
    <dbReference type="NCBI Taxonomy" id="7054"/>
    <lineage>
        <taxon>Eukaryota</taxon>
        <taxon>Metazoa</taxon>
        <taxon>Ecdysozoa</taxon>
        <taxon>Arthropoda</taxon>
        <taxon>Hexapoda</taxon>
        <taxon>Insecta</taxon>
        <taxon>Pterygota</taxon>
        <taxon>Neoptera</taxon>
        <taxon>Endopterygota</taxon>
        <taxon>Coleoptera</taxon>
        <taxon>Polyphaga</taxon>
        <taxon>Elateriformia</taxon>
        <taxon>Elateroidea</taxon>
        <taxon>Lampyridae</taxon>
        <taxon>Lampyrinae</taxon>
        <taxon>Photinus</taxon>
    </lineage>
</organism>
<reference evidence="1" key="1">
    <citation type="journal article" date="2016" name="Sci. Rep.">
        <title>Molecular characterization of firefly nuptial gifts: a multi-omics approach sheds light on postcopulatory sexual selection.</title>
        <authorList>
            <person name="Al-Wathiqui N."/>
            <person name="Fallon T.R."/>
            <person name="South A."/>
            <person name="Weng J.K."/>
            <person name="Lewis S.M."/>
        </authorList>
    </citation>
    <scope>NUCLEOTIDE SEQUENCE</scope>
</reference>
<evidence type="ECO:0000313" key="1">
    <source>
        <dbReference type="EMBL" id="JAV64165.1"/>
    </source>
</evidence>
<proteinExistence type="predicted"/>
<dbReference type="AlphaFoldDB" id="A0A1Y1KWV3"/>